<dbReference type="Pfam" id="PF13458">
    <property type="entry name" value="Peripla_BP_6"/>
    <property type="match status" value="1"/>
</dbReference>
<keyword evidence="3" id="KW-0029">Amino-acid transport</keyword>
<dbReference type="CDD" id="cd06339">
    <property type="entry name" value="PBP1_YraM_LppC_lipoprotein-like"/>
    <property type="match status" value="1"/>
</dbReference>
<evidence type="ECO:0000256" key="1">
    <source>
        <dbReference type="ARBA" id="ARBA00010062"/>
    </source>
</evidence>
<sequence>MGHPPLRVPSLHPRSMRRTAAGAGVALLALWLAACAGGETVAVPPSQPPAPPPVVSAPPPAPQPVPPAGSLELGRSLPDTGPARPAGPPMVALLVPLSGRASGVGLAMRNAAELALFEIADDAFALSVHDTGSTPDGAAAAARKAIDGGARMIIGPLFAAGVSAVAPVARPAGVPVLAFSNDRSVAGDGVWVFGLLPGQQVERVVLYAGARGLSRFGALVPANAYGSTALQALNAAVVRTGGSVVASDSYPTGRGTENGPLVERFARRVGASEEGTPYIDAVLVPDGGAEIRNLAPLMAYYDIDNTKVRYLGSTLWNDPELGREPALAGGWFAAPSPQTRRAFEQRYRSVFGAPPAGLASLAYDAVSLAAVLARQPGGPAFDRQSLTQPSGFAGVDGLFRLMPDGSNQRGLAVLTLTPRGIDIEDPAPTSFEPLLN</sequence>
<feature type="domain" description="Leucine-binding protein" evidence="5">
    <location>
        <begin position="91"/>
        <end position="388"/>
    </location>
</feature>
<dbReference type="Proteomes" id="UP000630353">
    <property type="component" value="Unassembled WGS sequence"/>
</dbReference>
<organism evidence="6 7">
    <name type="scientific">Thalassobaculum fulvum</name>
    <dbReference type="NCBI Taxonomy" id="1633335"/>
    <lineage>
        <taxon>Bacteria</taxon>
        <taxon>Pseudomonadati</taxon>
        <taxon>Pseudomonadota</taxon>
        <taxon>Alphaproteobacteria</taxon>
        <taxon>Rhodospirillales</taxon>
        <taxon>Thalassobaculaceae</taxon>
        <taxon>Thalassobaculum</taxon>
    </lineage>
</organism>
<gene>
    <name evidence="6" type="ORF">GCM10017083_02100</name>
</gene>
<dbReference type="PANTHER" id="PTHR30483:SF6">
    <property type="entry name" value="PERIPLASMIC BINDING PROTEIN OF ABC TRANSPORTER FOR NATURAL AMINO ACIDS"/>
    <property type="match status" value="1"/>
</dbReference>
<comment type="caution">
    <text evidence="6">The sequence shown here is derived from an EMBL/GenBank/DDBJ whole genome shotgun (WGS) entry which is preliminary data.</text>
</comment>
<dbReference type="EMBL" id="BMZS01000001">
    <property type="protein sequence ID" value="GHD39763.1"/>
    <property type="molecule type" value="Genomic_DNA"/>
</dbReference>
<dbReference type="SUPFAM" id="SSF53822">
    <property type="entry name" value="Periplasmic binding protein-like I"/>
    <property type="match status" value="1"/>
</dbReference>
<dbReference type="InterPro" id="IPR028081">
    <property type="entry name" value="Leu-bd"/>
</dbReference>
<proteinExistence type="inferred from homology"/>
<evidence type="ECO:0000259" key="5">
    <source>
        <dbReference type="Pfam" id="PF13458"/>
    </source>
</evidence>
<reference evidence="6" key="2">
    <citation type="submission" date="2020-09" db="EMBL/GenBank/DDBJ databases">
        <authorList>
            <person name="Sun Q."/>
            <person name="Kim S."/>
        </authorList>
    </citation>
    <scope>NUCLEOTIDE SEQUENCE</scope>
    <source>
        <strain evidence="6">KCTC 42651</strain>
    </source>
</reference>
<accession>A0A918XP30</accession>
<evidence type="ECO:0000256" key="4">
    <source>
        <dbReference type="SAM" id="MobiDB-lite"/>
    </source>
</evidence>
<comment type="similarity">
    <text evidence="1">Belongs to the leucine-binding protein family.</text>
</comment>
<dbReference type="InterPro" id="IPR051010">
    <property type="entry name" value="BCAA_transport"/>
</dbReference>
<keyword evidence="2" id="KW-0732">Signal</keyword>
<dbReference type="GO" id="GO:0006865">
    <property type="term" value="P:amino acid transport"/>
    <property type="evidence" value="ECO:0007669"/>
    <property type="project" value="UniProtKB-KW"/>
</dbReference>
<feature type="region of interest" description="Disordered" evidence="4">
    <location>
        <begin position="44"/>
        <end position="85"/>
    </location>
</feature>
<keyword evidence="7" id="KW-1185">Reference proteome</keyword>
<evidence type="ECO:0000313" key="7">
    <source>
        <dbReference type="Proteomes" id="UP000630353"/>
    </source>
</evidence>
<evidence type="ECO:0000256" key="3">
    <source>
        <dbReference type="ARBA" id="ARBA00022970"/>
    </source>
</evidence>
<evidence type="ECO:0000313" key="6">
    <source>
        <dbReference type="EMBL" id="GHD39763.1"/>
    </source>
</evidence>
<dbReference type="RefSeq" id="WP_229836195.1">
    <property type="nucleotide sequence ID" value="NZ_BMZS01000001.1"/>
</dbReference>
<evidence type="ECO:0000256" key="2">
    <source>
        <dbReference type="ARBA" id="ARBA00022729"/>
    </source>
</evidence>
<dbReference type="InterPro" id="IPR028082">
    <property type="entry name" value="Peripla_BP_I"/>
</dbReference>
<keyword evidence="3" id="KW-0813">Transport</keyword>
<name>A0A918XP30_9PROT</name>
<reference evidence="6" key="1">
    <citation type="journal article" date="2014" name="Int. J. Syst. Evol. Microbiol.">
        <title>Complete genome sequence of Corynebacterium casei LMG S-19264T (=DSM 44701T), isolated from a smear-ripened cheese.</title>
        <authorList>
            <consortium name="US DOE Joint Genome Institute (JGI-PGF)"/>
            <person name="Walter F."/>
            <person name="Albersmeier A."/>
            <person name="Kalinowski J."/>
            <person name="Ruckert C."/>
        </authorList>
    </citation>
    <scope>NUCLEOTIDE SEQUENCE</scope>
    <source>
        <strain evidence="6">KCTC 42651</strain>
    </source>
</reference>
<dbReference type="PANTHER" id="PTHR30483">
    <property type="entry name" value="LEUCINE-SPECIFIC-BINDING PROTEIN"/>
    <property type="match status" value="1"/>
</dbReference>
<protein>
    <submittedName>
        <fullName evidence="6">Penicillin-binding protein activator</fullName>
    </submittedName>
</protein>
<dbReference type="PROSITE" id="PS51257">
    <property type="entry name" value="PROKAR_LIPOPROTEIN"/>
    <property type="match status" value="1"/>
</dbReference>
<dbReference type="AlphaFoldDB" id="A0A918XP30"/>
<dbReference type="Gene3D" id="3.40.50.2300">
    <property type="match status" value="2"/>
</dbReference>
<feature type="compositionally biased region" description="Pro residues" evidence="4">
    <location>
        <begin position="45"/>
        <end position="67"/>
    </location>
</feature>